<proteinExistence type="predicted"/>
<dbReference type="GeneID" id="63209853"/>
<organism evidence="2 3">
    <name type="scientific">Mycobacterium phage Bromden</name>
    <dbReference type="NCBI Taxonomy" id="2283252"/>
    <lineage>
        <taxon>Viruses</taxon>
        <taxon>Duplodnaviria</taxon>
        <taxon>Heunggongvirae</taxon>
        <taxon>Uroviricota</taxon>
        <taxon>Caudoviricetes</taxon>
        <taxon>Vilmaviridae</taxon>
        <taxon>Lclasvirinae</taxon>
        <taxon>Bromdenvirus</taxon>
        <taxon>Bromdenvirus bromden</taxon>
    </lineage>
</organism>
<dbReference type="RefSeq" id="YP_010013270.1">
    <property type="nucleotide sequence ID" value="NC_053510.1"/>
</dbReference>
<evidence type="ECO:0000313" key="2">
    <source>
        <dbReference type="EMBL" id="AXH67846.1"/>
    </source>
</evidence>
<dbReference type="InterPro" id="IPR001387">
    <property type="entry name" value="Cro/C1-type_HTH"/>
</dbReference>
<reference evidence="3" key="1">
    <citation type="submission" date="2018-07" db="EMBL/GenBank/DDBJ databases">
        <authorList>
            <person name="Quirk P.G."/>
            <person name="Krulwich T.A."/>
        </authorList>
    </citation>
    <scope>NUCLEOTIDE SEQUENCE [LARGE SCALE GENOMIC DNA]</scope>
</reference>
<evidence type="ECO:0000259" key="1">
    <source>
        <dbReference type="Pfam" id="PF13443"/>
    </source>
</evidence>
<feature type="domain" description="HTH cro/C1-type" evidence="1">
    <location>
        <begin position="28"/>
        <end position="79"/>
    </location>
</feature>
<protein>
    <submittedName>
        <fullName evidence="2">Cro protein</fullName>
    </submittedName>
</protein>
<gene>
    <name evidence="2" type="primary">40</name>
    <name evidence="2" type="ORF">SEA_BROMDEN_40</name>
</gene>
<dbReference type="EMBL" id="MH576973">
    <property type="protein sequence ID" value="AXH67846.1"/>
    <property type="molecule type" value="Genomic_DNA"/>
</dbReference>
<keyword evidence="3" id="KW-1185">Reference proteome</keyword>
<evidence type="ECO:0000313" key="3">
    <source>
        <dbReference type="Proteomes" id="UP000258832"/>
    </source>
</evidence>
<sequence length="105" mass="11910">MCMFHLVPITTSPNASYKIEWIPEAVENLLHNHDILNRTELAKKINLSRSTVYEAFAEDWSGRASMKVLEAMCGHFRVPLSRIVTEPGRASAQARVRRSSVRKSV</sequence>
<accession>A0A345MBH5</accession>
<dbReference type="Pfam" id="PF13443">
    <property type="entry name" value="HTH_26"/>
    <property type="match status" value="1"/>
</dbReference>
<dbReference type="Proteomes" id="UP000258832">
    <property type="component" value="Segment"/>
</dbReference>
<dbReference type="KEGG" id="vg:63209853"/>
<name>A0A345MBH5_9CAUD</name>